<dbReference type="InterPro" id="IPR027409">
    <property type="entry name" value="GroEL-like_apical_dom_sf"/>
</dbReference>
<name>A0A6L2LTE8_TANCI</name>
<sequence length="83" mass="9230">MVSKDKTPVVIIAENVEKEGLAPVIKNKLKGILMVAAVKAAAFGERKRNEPCYGFLATVIREDAELNLERVRENMLERTSNSD</sequence>
<dbReference type="AlphaFoldDB" id="A0A6L2LTE8"/>
<proteinExistence type="inferred from homology"/>
<evidence type="ECO:0000313" key="3">
    <source>
        <dbReference type="EMBL" id="GEU65066.1"/>
    </source>
</evidence>
<evidence type="ECO:0000256" key="2">
    <source>
        <dbReference type="ARBA" id="ARBA00023186"/>
    </source>
</evidence>
<accession>A0A6L2LTE8</accession>
<dbReference type="EMBL" id="BKCJ010005130">
    <property type="protein sequence ID" value="GEU65066.1"/>
    <property type="molecule type" value="Genomic_DNA"/>
</dbReference>
<dbReference type="GO" id="GO:0042026">
    <property type="term" value="P:protein refolding"/>
    <property type="evidence" value="ECO:0007669"/>
    <property type="project" value="InterPro"/>
</dbReference>
<evidence type="ECO:0000256" key="1">
    <source>
        <dbReference type="ARBA" id="ARBA00006607"/>
    </source>
</evidence>
<organism evidence="3">
    <name type="scientific">Tanacetum cinerariifolium</name>
    <name type="common">Dalmatian daisy</name>
    <name type="synonym">Chrysanthemum cinerariifolium</name>
    <dbReference type="NCBI Taxonomy" id="118510"/>
    <lineage>
        <taxon>Eukaryota</taxon>
        <taxon>Viridiplantae</taxon>
        <taxon>Streptophyta</taxon>
        <taxon>Embryophyta</taxon>
        <taxon>Tracheophyta</taxon>
        <taxon>Spermatophyta</taxon>
        <taxon>Magnoliopsida</taxon>
        <taxon>eudicotyledons</taxon>
        <taxon>Gunneridae</taxon>
        <taxon>Pentapetalae</taxon>
        <taxon>asterids</taxon>
        <taxon>campanulids</taxon>
        <taxon>Asterales</taxon>
        <taxon>Asteraceae</taxon>
        <taxon>Asteroideae</taxon>
        <taxon>Anthemideae</taxon>
        <taxon>Anthemidinae</taxon>
        <taxon>Tanacetum</taxon>
    </lineage>
</organism>
<dbReference type="Gene3D" id="3.50.7.10">
    <property type="entry name" value="GroEL"/>
    <property type="match status" value="1"/>
</dbReference>
<dbReference type="SUPFAM" id="SSF52029">
    <property type="entry name" value="GroEL apical domain-like"/>
    <property type="match status" value="1"/>
</dbReference>
<gene>
    <name evidence="3" type="ORF">Tci_037044</name>
</gene>
<reference evidence="3" key="1">
    <citation type="journal article" date="2019" name="Sci. Rep.">
        <title>Draft genome of Tanacetum cinerariifolium, the natural source of mosquito coil.</title>
        <authorList>
            <person name="Yamashiro T."/>
            <person name="Shiraishi A."/>
            <person name="Satake H."/>
            <person name="Nakayama K."/>
        </authorList>
    </citation>
    <scope>NUCLEOTIDE SEQUENCE</scope>
</reference>
<comment type="caution">
    <text evidence="3">The sequence shown here is derived from an EMBL/GenBank/DDBJ whole genome shotgun (WGS) entry which is preliminary data.</text>
</comment>
<dbReference type="GO" id="GO:0140662">
    <property type="term" value="F:ATP-dependent protein folding chaperone"/>
    <property type="evidence" value="ECO:0007669"/>
    <property type="project" value="InterPro"/>
</dbReference>
<dbReference type="PANTHER" id="PTHR45633">
    <property type="entry name" value="60 KDA HEAT SHOCK PROTEIN, MITOCHONDRIAL"/>
    <property type="match status" value="1"/>
</dbReference>
<comment type="similarity">
    <text evidence="1">Belongs to the chaperonin (HSP60) family.</text>
</comment>
<protein>
    <submittedName>
        <fullName evidence="3">TCP-1/cpn60 chaperonin family protein</fullName>
    </submittedName>
</protein>
<dbReference type="InterPro" id="IPR001844">
    <property type="entry name" value="Cpn60/GroEL"/>
</dbReference>
<keyword evidence="2" id="KW-0143">Chaperone</keyword>